<proteinExistence type="predicted"/>
<evidence type="ECO:0000256" key="3">
    <source>
        <dbReference type="ARBA" id="ARBA00023027"/>
    </source>
</evidence>
<sequence>MNANNWINNEAVEPKSGAWIDVTCPPTGEAIGKCAVSNAADVEAAVAGASKAFPAWSGLTMKARAGIMLKFYSLVKAQSQALAEVIVKENGKNITEALADVAKGLETVEYAISLPQVAQGKSLTVSRGINCTDTRRPLGVVAAIVPFNFPFMVPMWTVPISLVLGNTVVLKPSEKCPMTLNLVRDLIVEAGFPAGVWQMVNGTRECCEALIDSPLVKAVSFVGSSPIAKLVSVRCNSLNKRVIALGGAKNHLVALKDADLEGTTRDVVASFAGASGQRCMAASVLLVVGENDDLINNVVQRARELKLGTDKGEMGPVIDGHSLKKINSYLEASEASGAKLLLDGRSMEVPKNGGNWIGPSVILHEKGSDKALHDEIFGPVLSILKVKTWQDAIAIENANPFGNAACIYTSKGGSADWFTQRFNAGMLGVNIGIPVPREPFAFGGLYGTLSKYGDGDITGEGAIEFFSARIKITTRWPVPVEEEFEPEAALSDVVTDHANFNGRM</sequence>
<evidence type="ECO:0000259" key="4">
    <source>
        <dbReference type="Pfam" id="PF00171"/>
    </source>
</evidence>
<reference evidence="5" key="1">
    <citation type="submission" date="2022-07" db="EMBL/GenBank/DDBJ databases">
        <title>Genome analysis of Parmales, a sister group of diatoms, reveals the evolutionary specialization of diatoms from phago-mixotrophs to photoautotrophs.</title>
        <authorList>
            <person name="Ban H."/>
            <person name="Sato S."/>
            <person name="Yoshikawa S."/>
            <person name="Kazumasa Y."/>
            <person name="Nakamura Y."/>
            <person name="Ichinomiya M."/>
            <person name="Saitoh K."/>
            <person name="Sato N."/>
            <person name="Blanc-Mathieu R."/>
            <person name="Endo H."/>
            <person name="Kuwata A."/>
            <person name="Ogata H."/>
        </authorList>
    </citation>
    <scope>NUCLEOTIDE SEQUENCE</scope>
</reference>
<dbReference type="GO" id="GO:0004491">
    <property type="term" value="F:methylmalonate-semialdehyde dehydrogenase (acylating, NAD) activity"/>
    <property type="evidence" value="ECO:0007669"/>
    <property type="project" value="UniProtKB-EC"/>
</dbReference>
<dbReference type="InterPro" id="IPR016161">
    <property type="entry name" value="Ald_DH/histidinol_DH"/>
</dbReference>
<comment type="caution">
    <text evidence="5">The sequence shown here is derived from an EMBL/GenBank/DDBJ whole genome shotgun (WGS) entry which is preliminary data.</text>
</comment>
<dbReference type="EC" id="1.2.1.27" evidence="1"/>
<dbReference type="PANTHER" id="PTHR43866">
    <property type="entry name" value="MALONATE-SEMIALDEHYDE DEHYDROGENASE"/>
    <property type="match status" value="1"/>
</dbReference>
<dbReference type="SUPFAM" id="SSF53720">
    <property type="entry name" value="ALDH-like"/>
    <property type="match status" value="1"/>
</dbReference>
<dbReference type="OrthoDB" id="310895at2759"/>
<gene>
    <name evidence="5" type="ORF">TrRE_jg4328</name>
</gene>
<dbReference type="NCBIfam" id="TIGR01722">
    <property type="entry name" value="MMSDH"/>
    <property type="match status" value="1"/>
</dbReference>
<dbReference type="PANTHER" id="PTHR43866:SF4">
    <property type="entry name" value="MALONATE-SEMIALDEHYDE DEHYDROGENASE"/>
    <property type="match status" value="1"/>
</dbReference>
<dbReference type="GO" id="GO:0006574">
    <property type="term" value="P:L-valine catabolic process"/>
    <property type="evidence" value="ECO:0007669"/>
    <property type="project" value="TreeGrafter"/>
</dbReference>
<dbReference type="Proteomes" id="UP001165082">
    <property type="component" value="Unassembled WGS sequence"/>
</dbReference>
<keyword evidence="6" id="KW-1185">Reference proteome</keyword>
<dbReference type="InterPro" id="IPR010061">
    <property type="entry name" value="MeMal-semiAld_DH"/>
</dbReference>
<dbReference type="InterPro" id="IPR016160">
    <property type="entry name" value="Ald_DH_CS_CYS"/>
</dbReference>
<keyword evidence="3" id="KW-0520">NAD</keyword>
<dbReference type="AlphaFoldDB" id="A0A9W7A4B2"/>
<evidence type="ECO:0000256" key="1">
    <source>
        <dbReference type="ARBA" id="ARBA00013048"/>
    </source>
</evidence>
<evidence type="ECO:0000256" key="2">
    <source>
        <dbReference type="ARBA" id="ARBA00023002"/>
    </source>
</evidence>
<dbReference type="Gene3D" id="3.40.309.10">
    <property type="entry name" value="Aldehyde Dehydrogenase, Chain A, domain 2"/>
    <property type="match status" value="1"/>
</dbReference>
<protein>
    <recommendedName>
        <fullName evidence="1">methylmalonate-semialdehyde dehydrogenase (CoA acylating)</fullName>
        <ecNumber evidence="1">1.2.1.27</ecNumber>
    </recommendedName>
</protein>
<accession>A0A9W7A4B2</accession>
<dbReference type="EMBL" id="BRXZ01001218">
    <property type="protein sequence ID" value="GMH65616.1"/>
    <property type="molecule type" value="Genomic_DNA"/>
</dbReference>
<name>A0A9W7A4B2_9STRA</name>
<dbReference type="Gene3D" id="3.40.605.10">
    <property type="entry name" value="Aldehyde Dehydrogenase, Chain A, domain 1"/>
    <property type="match status" value="1"/>
</dbReference>
<dbReference type="PROSITE" id="PS00070">
    <property type="entry name" value="ALDEHYDE_DEHYDR_CYS"/>
    <property type="match status" value="1"/>
</dbReference>
<dbReference type="Pfam" id="PF00171">
    <property type="entry name" value="Aldedh"/>
    <property type="match status" value="1"/>
</dbReference>
<dbReference type="InterPro" id="IPR015590">
    <property type="entry name" value="Aldehyde_DH_dom"/>
</dbReference>
<keyword evidence="2" id="KW-0560">Oxidoreductase</keyword>
<dbReference type="GO" id="GO:0006210">
    <property type="term" value="P:thymine catabolic process"/>
    <property type="evidence" value="ECO:0007669"/>
    <property type="project" value="TreeGrafter"/>
</dbReference>
<dbReference type="InterPro" id="IPR016162">
    <property type="entry name" value="Ald_DH_N"/>
</dbReference>
<evidence type="ECO:0000313" key="6">
    <source>
        <dbReference type="Proteomes" id="UP001165082"/>
    </source>
</evidence>
<evidence type="ECO:0000313" key="5">
    <source>
        <dbReference type="EMBL" id="GMH65616.1"/>
    </source>
</evidence>
<feature type="domain" description="Aldehyde dehydrogenase" evidence="4">
    <location>
        <begin position="14"/>
        <end position="453"/>
    </location>
</feature>
<dbReference type="InterPro" id="IPR016163">
    <property type="entry name" value="Ald_DH_C"/>
</dbReference>
<organism evidence="5 6">
    <name type="scientific">Triparma retinervis</name>
    <dbReference type="NCBI Taxonomy" id="2557542"/>
    <lineage>
        <taxon>Eukaryota</taxon>
        <taxon>Sar</taxon>
        <taxon>Stramenopiles</taxon>
        <taxon>Ochrophyta</taxon>
        <taxon>Bolidophyceae</taxon>
        <taxon>Parmales</taxon>
        <taxon>Triparmaceae</taxon>
        <taxon>Triparma</taxon>
    </lineage>
</organism>
<dbReference type="FunFam" id="3.40.309.10:FF:000002">
    <property type="entry name" value="Methylmalonate-semialdehyde dehydrogenase (Acylating)"/>
    <property type="match status" value="1"/>
</dbReference>